<proteinExistence type="predicted"/>
<dbReference type="OrthoDB" id="9811700at2"/>
<keyword evidence="7" id="KW-0812">Transmembrane</keyword>
<dbReference type="PANTHER" id="PTHR30176">
    <property type="entry name" value="FERREDOXIN-TYPE PROTEIN NAPH"/>
    <property type="match status" value="1"/>
</dbReference>
<evidence type="ECO:0000256" key="5">
    <source>
        <dbReference type="ARBA" id="ARBA00023004"/>
    </source>
</evidence>
<dbReference type="PROSITE" id="PS51379">
    <property type="entry name" value="4FE4S_FER_2"/>
    <property type="match status" value="1"/>
</dbReference>
<evidence type="ECO:0000256" key="3">
    <source>
        <dbReference type="ARBA" id="ARBA00022723"/>
    </source>
</evidence>
<dbReference type="InterPro" id="IPR051684">
    <property type="entry name" value="Electron_Trans/Redox"/>
</dbReference>
<protein>
    <submittedName>
        <fullName evidence="9">Cytochrome c oxidase accessory protein CcoG</fullName>
    </submittedName>
</protein>
<keyword evidence="7" id="KW-0472">Membrane</keyword>
<reference evidence="9 10" key="2">
    <citation type="journal article" date="2016" name="Int. J. Syst. Evol. Microbiol.">
        <title>Lutibacter profundi sp. nov., isolated from a deep-sea hydrothermal system on the Arctic Mid-Ocean Ridge and emended description of the genus Lutibacter.</title>
        <authorList>
            <person name="Le Moine Bauer S."/>
            <person name="Roalkvam I."/>
            <person name="Steen I.H."/>
            <person name="Dahle H."/>
        </authorList>
    </citation>
    <scope>NUCLEOTIDE SEQUENCE [LARGE SCALE GENOMIC DNA]</scope>
    <source>
        <strain evidence="9 10">LP1</strain>
    </source>
</reference>
<dbReference type="InterPro" id="IPR014116">
    <property type="entry name" value="Cyt_c_oxidase_cbb3_FixG"/>
</dbReference>
<dbReference type="InterPro" id="IPR032879">
    <property type="entry name" value="FixG_C"/>
</dbReference>
<dbReference type="GO" id="GO:0046872">
    <property type="term" value="F:metal ion binding"/>
    <property type="evidence" value="ECO:0007669"/>
    <property type="project" value="UniProtKB-KW"/>
</dbReference>
<dbReference type="Pfam" id="PF11614">
    <property type="entry name" value="FixG_C"/>
    <property type="match status" value="1"/>
</dbReference>
<dbReference type="Pfam" id="PF12801">
    <property type="entry name" value="Fer4_5"/>
    <property type="match status" value="1"/>
</dbReference>
<dbReference type="SUPFAM" id="SSF54862">
    <property type="entry name" value="4Fe-4S ferredoxins"/>
    <property type="match status" value="1"/>
</dbReference>
<dbReference type="GO" id="GO:0051539">
    <property type="term" value="F:4 iron, 4 sulfur cluster binding"/>
    <property type="evidence" value="ECO:0007669"/>
    <property type="project" value="UniProtKB-KW"/>
</dbReference>
<feature type="transmembrane region" description="Helical" evidence="7">
    <location>
        <begin position="338"/>
        <end position="358"/>
    </location>
</feature>
<name>A0A0X8G4J3_9FLAO</name>
<reference evidence="10" key="1">
    <citation type="submission" date="2015-12" db="EMBL/GenBank/DDBJ databases">
        <title>Complete genome sequence of Lutibacter profundus strain LP1.</title>
        <authorList>
            <person name="Wissuwa J."/>
            <person name="Le Moine Bauer S."/>
            <person name="Stokke R."/>
            <person name="Dahle H."/>
            <person name="Steen I.H."/>
        </authorList>
    </citation>
    <scope>NUCLEOTIDE SEQUENCE [LARGE SCALE GENOMIC DNA]</scope>
    <source>
        <strain evidence="10">LP1</strain>
    </source>
</reference>
<dbReference type="EMBL" id="CP013355">
    <property type="protein sequence ID" value="AMC09931.1"/>
    <property type="molecule type" value="Genomic_DNA"/>
</dbReference>
<evidence type="ECO:0000313" key="9">
    <source>
        <dbReference type="EMBL" id="AMC09931.1"/>
    </source>
</evidence>
<evidence type="ECO:0000313" key="10">
    <source>
        <dbReference type="Proteomes" id="UP000059672"/>
    </source>
</evidence>
<dbReference type="NCBIfam" id="TIGR02745">
    <property type="entry name" value="ccoG_rdxA_fixG"/>
    <property type="match status" value="1"/>
</dbReference>
<evidence type="ECO:0000256" key="7">
    <source>
        <dbReference type="SAM" id="Phobius"/>
    </source>
</evidence>
<feature type="transmembrane region" description="Helical" evidence="7">
    <location>
        <begin position="84"/>
        <end position="110"/>
    </location>
</feature>
<evidence type="ECO:0000256" key="1">
    <source>
        <dbReference type="ARBA" id="ARBA00022448"/>
    </source>
</evidence>
<feature type="domain" description="4Fe-4S ferredoxin-type" evidence="8">
    <location>
        <begin position="261"/>
        <end position="289"/>
    </location>
</feature>
<keyword evidence="3" id="KW-0479">Metal-binding</keyword>
<dbReference type="STRING" id="1622118.Lupro_01060"/>
<evidence type="ECO:0000259" key="8">
    <source>
        <dbReference type="PROSITE" id="PS51379"/>
    </source>
</evidence>
<dbReference type="Pfam" id="PF13746">
    <property type="entry name" value="Fer4_18"/>
    <property type="match status" value="1"/>
</dbReference>
<dbReference type="PATRIC" id="fig|1622118.3.peg.215"/>
<keyword evidence="10" id="KW-1185">Reference proteome</keyword>
<dbReference type="InterPro" id="IPR013783">
    <property type="entry name" value="Ig-like_fold"/>
</dbReference>
<dbReference type="RefSeq" id="WP_068205649.1">
    <property type="nucleotide sequence ID" value="NZ_CP013355.1"/>
</dbReference>
<keyword evidence="7" id="KW-1133">Transmembrane helix</keyword>
<feature type="transmembrane region" description="Helical" evidence="7">
    <location>
        <begin position="155"/>
        <end position="177"/>
    </location>
</feature>
<dbReference type="PANTHER" id="PTHR30176:SF3">
    <property type="entry name" value="FERREDOXIN-TYPE PROTEIN NAPH"/>
    <property type="match status" value="1"/>
</dbReference>
<feature type="transmembrane region" description="Helical" evidence="7">
    <location>
        <begin position="37"/>
        <end position="55"/>
    </location>
</feature>
<keyword evidence="2" id="KW-0004">4Fe-4S</keyword>
<organism evidence="9 10">
    <name type="scientific">Lutibacter profundi</name>
    <dbReference type="NCBI Taxonomy" id="1622118"/>
    <lineage>
        <taxon>Bacteria</taxon>
        <taxon>Pseudomonadati</taxon>
        <taxon>Bacteroidota</taxon>
        <taxon>Flavobacteriia</taxon>
        <taxon>Flavobacteriales</taxon>
        <taxon>Flavobacteriaceae</taxon>
        <taxon>Lutibacter</taxon>
    </lineage>
</organism>
<dbReference type="Gene3D" id="1.10.1060.10">
    <property type="entry name" value="Alpha-helical ferredoxin"/>
    <property type="match status" value="1"/>
</dbReference>
<dbReference type="KEGG" id="lut:Lupro_01060"/>
<feature type="transmembrane region" description="Helical" evidence="7">
    <location>
        <begin position="197"/>
        <end position="214"/>
    </location>
</feature>
<dbReference type="PROSITE" id="PS00198">
    <property type="entry name" value="4FE4S_FER_1"/>
    <property type="match status" value="1"/>
</dbReference>
<dbReference type="GO" id="GO:0005886">
    <property type="term" value="C:plasma membrane"/>
    <property type="evidence" value="ECO:0007669"/>
    <property type="project" value="TreeGrafter"/>
</dbReference>
<evidence type="ECO:0000256" key="2">
    <source>
        <dbReference type="ARBA" id="ARBA00022485"/>
    </source>
</evidence>
<accession>A0A0X8G4J3</accession>
<gene>
    <name evidence="9" type="ORF">Lupro_01060</name>
</gene>
<evidence type="ECO:0000256" key="6">
    <source>
        <dbReference type="ARBA" id="ARBA00023014"/>
    </source>
</evidence>
<dbReference type="InterPro" id="IPR017896">
    <property type="entry name" value="4Fe4S_Fe-S-bd"/>
</dbReference>
<dbReference type="InterPro" id="IPR009051">
    <property type="entry name" value="Helical_ferredxn"/>
</dbReference>
<dbReference type="AlphaFoldDB" id="A0A0X8G4J3"/>
<keyword evidence="4" id="KW-0249">Electron transport</keyword>
<dbReference type="Proteomes" id="UP000059672">
    <property type="component" value="Chromosome"/>
</dbReference>
<evidence type="ECO:0000256" key="4">
    <source>
        <dbReference type="ARBA" id="ARBA00022982"/>
    </source>
</evidence>
<keyword evidence="1" id="KW-0813">Transport</keyword>
<dbReference type="InterPro" id="IPR017900">
    <property type="entry name" value="4Fe4S_Fe_S_CS"/>
</dbReference>
<keyword evidence="5" id="KW-0408">Iron</keyword>
<dbReference type="Gene3D" id="2.60.40.10">
    <property type="entry name" value="Immunoglobulins"/>
    <property type="match status" value="1"/>
</dbReference>
<keyword evidence="6" id="KW-0411">Iron-sulfur</keyword>
<sequence length="471" mass="54336">MKQQEKEKFRDSIGTISESGKRNFIFPKKPKGKFYNYRTYVSWVLLAFLVSAPFIKIKGNQFLLFNVFERKFNIFGYPFWPQDFYLLVISMLVSVVFIILFTVVFGRIFCGWMCPQTIFMEMVFRKVEYLIEGDRSKQIKLDKQEWNAEKIRKRLLKWVIFFIISFLIANIFLAYFVGSDKVLGYISEGPEQHISTLLKLLAFTAVFYFIFAWFREQVCIIVCPYGRLQGVLLDNKSINVAYDFVRGEAENGRKPLRKNEDREELGVGDCIDCKQCVQVCPTGIDIRNGTQLECINCTACIDACDAMMDNVGFERGLIRYASEDNIEKKEKFKFNARLIAYSTVLIVLIGVFLTMLFLRTDVEATVLRLPGQTFQSTNTTIKNVYTIKLINKTTEDFENVEVKLISHKGKIDLVGGNLNVKKQGLKEGTLFIEIDKKDLTSSKEKLKIGIYYKGKLVATTRTNFTGPLKIN</sequence>